<dbReference type="AlphaFoldDB" id="A0A0J9XH59"/>
<sequence>MADPYSYVAPARVKAFLCPLGQIKKPTFANYVTRLHSVNEVRLGDITPDRRPEKSMFSPQGFPNGKVVYDFSTSWTDTDFMLLHDLEPWRQTLCVFALTTFSYNNDNDYYMHSLVKLRRVYSGPVLHKILVFGTPPDHEACNPDVIFIPSSRISTITSLGTIMCDLTSDFLAELSILASARQVAPFKSPGLKELDVPVKTQTGFKTFKVSLSRRDSGASLHSPTKSSSSGLSRKPTALSLSLSDKTKARQRGRMLKYVAGMYLIAGHWQDALREFTDAAISLKTAHDFLWLASALEGISVCLVLLSFLEIPVPIPTIALDLLPYSQAVEVTETLAATMSLLEFITDNTGSVLKYYSRSQGSPEESVPQTIYCETVLRYINFLTVIRLGGGWNPASINALVRDVDLPNNVTTASPSISTIVGWCNKVYATELHNLPMLSQFRIYGGLSSIYARNDLVRKRTFILREMLANLVKPLRRNNAINPGISHEYQNLRSLLDSLEPVFGIETVGFGWEKLRVSFLKTALELSEALDDYPGTIKYAGQLLSTSADVLNQAEQFSILRSIDMAAEKARRDGQGNLLSEYWDQNLLREITFLPSNTSIQPVKVTKKSTHANVFLHNPFEKKPAAKELALVENERSELVISLQNPFAFEVHIKKLEILTNDDEIVLQRVLNLNDIYIAPMSVFDLKFPVIPVGSGTLVIKGCKIQVANCEMKEFYLKKPTLCQNDKVKSVGLVKLLKNLSTAAAATTIQDEKLDVKTDNDSLNLTPQKYVVIPQQPILAYKETSLDQDWAMLLEGERQRFTLTVSNLSPVAAENVVLKLTDSITENLKHALQRKGLSAREIYDLEHALFEQQQPLKWIRNDVSETVSVPGYGQATFEIEITGRHDLEQAFVGIEYTAAADETWIRTLTVPINLTVTPSVELVNFELLPLQPNGNAANPELFRKLDPIKHCLLVLDVLNHLPTTAVDLRFKHAKGRTQQRIKPTCIARILVPIITTHTPSANDEGSSATEDNAALDAPIPSIVKTRQFVVDATLSSPEAALLARNVFWIREAILKQLQHGLLDWTTVVETKDDNNNVDDLFSFATEQPCETPRAGMLDLRAAPASVLTIDKKSVSLFRPSLVALTMTVEPATSTANGSAKANLTLSNHTYTIKVDLHNKLPHDVSGFVRVIPVHELATDASSPAGAGAGASGAINTNNTSKGGEYIYNGCLQRPVVRVPAGASRTVFATGFVFLDRGRYQFTSAFEMAPSSSTEVATVHSNIFAQRGSAVINVTI</sequence>
<name>A0A0J9XH59_GEOCN</name>
<dbReference type="Pfam" id="PF26280">
    <property type="entry name" value="Ig_TRAPPC9-Trs120_2nd"/>
    <property type="match status" value="1"/>
</dbReference>
<dbReference type="InterPro" id="IPR058567">
    <property type="entry name" value="Ig_TRAPPC9_Trs120_3rd"/>
</dbReference>
<evidence type="ECO:0000256" key="2">
    <source>
        <dbReference type="ARBA" id="ARBA00023034"/>
    </source>
</evidence>
<keyword evidence="10" id="KW-1185">Reference proteome</keyword>
<organism evidence="9 10">
    <name type="scientific">Geotrichum candidum</name>
    <name type="common">Oospora lactis</name>
    <name type="synonym">Dipodascus geotrichum</name>
    <dbReference type="NCBI Taxonomy" id="1173061"/>
    <lineage>
        <taxon>Eukaryota</taxon>
        <taxon>Fungi</taxon>
        <taxon>Dikarya</taxon>
        <taxon>Ascomycota</taxon>
        <taxon>Saccharomycotina</taxon>
        <taxon>Dipodascomycetes</taxon>
        <taxon>Dipodascales</taxon>
        <taxon>Dipodascaceae</taxon>
        <taxon>Geotrichum</taxon>
    </lineage>
</organism>
<dbReference type="Pfam" id="PF08626">
    <property type="entry name" value="TRAPPC9-Trs120"/>
    <property type="match status" value="1"/>
</dbReference>
<dbReference type="EMBL" id="CCBN010000014">
    <property type="protein sequence ID" value="CDO56229.1"/>
    <property type="molecule type" value="Genomic_DNA"/>
</dbReference>
<feature type="domain" description="Trs120/TRAPPC9 TPR region" evidence="5">
    <location>
        <begin position="340"/>
        <end position="572"/>
    </location>
</feature>
<protein>
    <submittedName>
        <fullName evidence="9">Similar to Saccharomyces cerevisiae YDR407C TRS120 One of 10 subunits of the transport protein particle (TRAPP) complex of the cis-Golgi</fullName>
    </submittedName>
</protein>
<dbReference type="InterPro" id="IPR058565">
    <property type="entry name" value="Ig_TRAPPC9_Trs120_1st"/>
</dbReference>
<dbReference type="OrthoDB" id="27962at2759"/>
<dbReference type="InterPro" id="IPR013935">
    <property type="entry name" value="Trs120_TRAPPC9"/>
</dbReference>
<comment type="caution">
    <text evidence="9">The sequence shown here is derived from an EMBL/GenBank/DDBJ whole genome shotgun (WGS) entry which is preliminary data.</text>
</comment>
<dbReference type="Pfam" id="PF26282">
    <property type="entry name" value="Ig_TRAPPC9-Trs120_3rd"/>
    <property type="match status" value="1"/>
</dbReference>
<dbReference type="STRING" id="1173061.A0A0J9XH59"/>
<evidence type="ECO:0000313" key="10">
    <source>
        <dbReference type="Proteomes" id="UP000242525"/>
    </source>
</evidence>
<feature type="compositionally biased region" description="Polar residues" evidence="3">
    <location>
        <begin position="219"/>
        <end position="231"/>
    </location>
</feature>
<dbReference type="InterPro" id="IPR058568">
    <property type="entry name" value="Ig_TRAPPC9_Trs120_4th"/>
</dbReference>
<dbReference type="GO" id="GO:0005802">
    <property type="term" value="C:trans-Golgi network"/>
    <property type="evidence" value="ECO:0007669"/>
    <property type="project" value="TreeGrafter"/>
</dbReference>
<dbReference type="Proteomes" id="UP000242525">
    <property type="component" value="Unassembled WGS sequence"/>
</dbReference>
<evidence type="ECO:0000256" key="3">
    <source>
        <dbReference type="SAM" id="MobiDB-lite"/>
    </source>
</evidence>
<accession>A0A0J9XH59</accession>
<feature type="domain" description="Trs120/TRAPPC9 N-terminal" evidence="4">
    <location>
        <begin position="4"/>
        <end position="316"/>
    </location>
</feature>
<comment type="subcellular location">
    <subcellularLocation>
        <location evidence="1">Golgi apparatus</location>
    </subcellularLocation>
</comment>
<dbReference type="Pfam" id="PF26254">
    <property type="entry name" value="Ig_TRAPPC9-Trs120_1st"/>
    <property type="match status" value="1"/>
</dbReference>
<evidence type="ECO:0000256" key="1">
    <source>
        <dbReference type="ARBA" id="ARBA00004555"/>
    </source>
</evidence>
<dbReference type="PANTHER" id="PTHR21512:SF5">
    <property type="entry name" value="TRAFFICKING PROTEIN PARTICLE COMPLEX SUBUNIT 9"/>
    <property type="match status" value="1"/>
</dbReference>
<keyword evidence="2" id="KW-0333">Golgi apparatus</keyword>
<dbReference type="PANTHER" id="PTHR21512">
    <property type="entry name" value="TRAFFICKING PROTEIN PARTICLE COMPLEX SUBUNIT 9"/>
    <property type="match status" value="1"/>
</dbReference>
<feature type="domain" description="Trs120/TRAPPC9 fourth Ig-like" evidence="8">
    <location>
        <begin position="1136"/>
        <end position="1271"/>
    </location>
</feature>
<gene>
    <name evidence="9" type="ORF">BN980_GECA14s01396g</name>
</gene>
<feature type="region of interest" description="Disordered" evidence="3">
    <location>
        <begin position="215"/>
        <end position="234"/>
    </location>
</feature>
<proteinExistence type="predicted"/>
<dbReference type="Pfam" id="PF26283">
    <property type="entry name" value="Ig_TRAPPC9-Trs120_4th"/>
    <property type="match status" value="1"/>
</dbReference>
<reference evidence="9" key="1">
    <citation type="submission" date="2014-03" db="EMBL/GenBank/DDBJ databases">
        <authorList>
            <person name="Casaregola S."/>
        </authorList>
    </citation>
    <scope>NUCLEOTIDE SEQUENCE [LARGE SCALE GENOMIC DNA]</scope>
    <source>
        <strain evidence="9">CLIB 918</strain>
    </source>
</reference>
<dbReference type="Pfam" id="PF26251">
    <property type="entry name" value="TPR_TRAPPC9-Trs120"/>
    <property type="match status" value="1"/>
</dbReference>
<dbReference type="InterPro" id="IPR058563">
    <property type="entry name" value="Trs120_TRAPPC9_N"/>
</dbReference>
<evidence type="ECO:0000259" key="5">
    <source>
        <dbReference type="Pfam" id="PF26251"/>
    </source>
</evidence>
<evidence type="ECO:0000259" key="4">
    <source>
        <dbReference type="Pfam" id="PF08626"/>
    </source>
</evidence>
<evidence type="ECO:0000313" key="9">
    <source>
        <dbReference type="EMBL" id="CDO56229.1"/>
    </source>
</evidence>
<evidence type="ECO:0000259" key="8">
    <source>
        <dbReference type="Pfam" id="PF26283"/>
    </source>
</evidence>
<feature type="domain" description="Trs120/TRAPPC9 third Ig-like" evidence="7">
    <location>
        <begin position="920"/>
        <end position="1058"/>
    </location>
</feature>
<evidence type="ECO:0000259" key="6">
    <source>
        <dbReference type="Pfam" id="PF26254"/>
    </source>
</evidence>
<evidence type="ECO:0000259" key="7">
    <source>
        <dbReference type="Pfam" id="PF26282"/>
    </source>
</evidence>
<feature type="domain" description="Trs120/TRAPPC9 first Ig-like" evidence="6">
    <location>
        <begin position="599"/>
        <end position="752"/>
    </location>
</feature>
<dbReference type="InterPro" id="IPR058564">
    <property type="entry name" value="TPR_TRAPPC9_Trs120"/>
</dbReference>